<dbReference type="InterPro" id="IPR042081">
    <property type="entry name" value="RNA_2'-PTrans_C"/>
</dbReference>
<dbReference type="OrthoDB" id="419694at2759"/>
<name>G0VDA5_NAUCA</name>
<dbReference type="PANTHER" id="PTHR12684:SF2">
    <property type="entry name" value="TRNA 2'-PHOSPHOTRANSFERASE 1"/>
    <property type="match status" value="1"/>
</dbReference>
<dbReference type="PANTHER" id="PTHR12684">
    <property type="entry name" value="PUTATIVE PHOSPHOTRANSFERASE"/>
    <property type="match status" value="1"/>
</dbReference>
<dbReference type="GO" id="GO:0005634">
    <property type="term" value="C:nucleus"/>
    <property type="evidence" value="ECO:0007669"/>
    <property type="project" value="EnsemblFungi"/>
</dbReference>
<evidence type="ECO:0000256" key="6">
    <source>
        <dbReference type="ARBA" id="ARBA00047949"/>
    </source>
</evidence>
<dbReference type="Proteomes" id="UP000001640">
    <property type="component" value="Chromosome 3"/>
</dbReference>
<dbReference type="STRING" id="1064592.G0VDA5"/>
<keyword evidence="8" id="KW-1185">Reference proteome</keyword>
<dbReference type="Gene3D" id="1.10.10.970">
    <property type="entry name" value="RNA 2'-phosphotransferase, Tpt1/KptA family, N-terminal domain"/>
    <property type="match status" value="1"/>
</dbReference>
<evidence type="ECO:0000256" key="5">
    <source>
        <dbReference type="ARBA" id="ARBA00023027"/>
    </source>
</evidence>
<comment type="catalytic activity">
    <reaction evidence="6">
        <text>2'-phospho-[ligated tRNA] + NAD(+) = mature tRNA + ADP-alpha-D-ribose 1'',2''-cyclic phosphate + nicotinamide</text>
        <dbReference type="Rhea" id="RHEA:23324"/>
        <dbReference type="Rhea" id="RHEA-COMP:11106"/>
        <dbReference type="Rhea" id="RHEA-COMP:11107"/>
        <dbReference type="ChEBI" id="CHEBI:17154"/>
        <dbReference type="ChEBI" id="CHEBI:57540"/>
        <dbReference type="ChEBI" id="CHEBI:76596"/>
        <dbReference type="ChEBI" id="CHEBI:82883"/>
        <dbReference type="ChEBI" id="CHEBI:85027"/>
        <dbReference type="EC" id="2.7.1.160"/>
    </reaction>
</comment>
<reference key="2">
    <citation type="submission" date="2011-08" db="EMBL/GenBank/DDBJ databases">
        <title>Genome sequence of Naumovozyma castellii.</title>
        <authorList>
            <person name="Gordon J.L."/>
            <person name="Armisen D."/>
            <person name="Proux-Wera E."/>
            <person name="OhEigeartaigh S.S."/>
            <person name="Byrne K.P."/>
            <person name="Wolfe K.H."/>
        </authorList>
    </citation>
    <scope>NUCLEOTIDE SEQUENCE</scope>
    <source>
        <strain>Type strain:CBS 4309</strain>
    </source>
</reference>
<dbReference type="OMA" id="RHGASQM"/>
<comment type="function">
    <text evidence="1">Catalyzes the last step of tRNA splicing, the transfer of the splice junction 2'-phosphate from ligated tRNA to NAD to produce ADP-ribose 1''-2'' cyclic phosphate.</text>
</comment>
<dbReference type="GO" id="GO:0005737">
    <property type="term" value="C:cytoplasm"/>
    <property type="evidence" value="ECO:0007669"/>
    <property type="project" value="EnsemblFungi"/>
</dbReference>
<dbReference type="AlphaFoldDB" id="G0VDA5"/>
<evidence type="ECO:0000256" key="1">
    <source>
        <dbReference type="ARBA" id="ARBA00003343"/>
    </source>
</evidence>
<comment type="similarity">
    <text evidence="2">Belongs to the KptA/TPT1 family.</text>
</comment>
<gene>
    <name evidence="7" type="primary">NCAS0C04770</name>
    <name evidence="7" type="ordered locus">NCAS_0C04770</name>
</gene>
<dbReference type="FunCoup" id="G0VDA5">
    <property type="interactions" value="238"/>
</dbReference>
<dbReference type="GO" id="GO:0000215">
    <property type="term" value="F:tRNA 2'-phosphotransferase activity"/>
    <property type="evidence" value="ECO:0007669"/>
    <property type="project" value="UniProtKB-EC"/>
</dbReference>
<evidence type="ECO:0000313" key="7">
    <source>
        <dbReference type="EMBL" id="CCC69467.1"/>
    </source>
</evidence>
<keyword evidence="5" id="KW-0520">NAD</keyword>
<dbReference type="EC" id="2.7.1.160" evidence="3"/>
<dbReference type="GeneID" id="96903048"/>
<dbReference type="InterPro" id="IPR042080">
    <property type="entry name" value="RNA_2'-PTrans_N"/>
</dbReference>
<dbReference type="InParanoid" id="G0VDA5"/>
<dbReference type="Gene3D" id="3.20.170.30">
    <property type="match status" value="1"/>
</dbReference>
<dbReference type="FunFam" id="1.10.10.970:FF:000002">
    <property type="entry name" value="Tpt1p"/>
    <property type="match status" value="1"/>
</dbReference>
<reference evidence="7 8" key="1">
    <citation type="journal article" date="2011" name="Proc. Natl. Acad. Sci. U.S.A.">
        <title>Evolutionary erosion of yeast sex chromosomes by mating-type switching accidents.</title>
        <authorList>
            <person name="Gordon J.L."/>
            <person name="Armisen D."/>
            <person name="Proux-Wera E."/>
            <person name="Oheigeartaigh S.S."/>
            <person name="Byrne K.P."/>
            <person name="Wolfe K.H."/>
        </authorList>
    </citation>
    <scope>NUCLEOTIDE SEQUENCE [LARGE SCALE GENOMIC DNA]</scope>
    <source>
        <strain evidence="8">ATCC 76901 / BCRC 22586 / CBS 4309 / NBRC 1992 / NRRL Y-12630</strain>
    </source>
</reference>
<dbReference type="KEGG" id="ncs:NCAS_0C04770"/>
<accession>G0VDA5</accession>
<keyword evidence="4" id="KW-0808">Transferase</keyword>
<organism evidence="7 8">
    <name type="scientific">Naumovozyma castellii</name>
    <name type="common">Yeast</name>
    <name type="synonym">Saccharomyces castellii</name>
    <dbReference type="NCBI Taxonomy" id="27288"/>
    <lineage>
        <taxon>Eukaryota</taxon>
        <taxon>Fungi</taxon>
        <taxon>Dikarya</taxon>
        <taxon>Ascomycota</taxon>
        <taxon>Saccharomycotina</taxon>
        <taxon>Saccharomycetes</taxon>
        <taxon>Saccharomycetales</taxon>
        <taxon>Saccharomycetaceae</taxon>
        <taxon>Naumovozyma</taxon>
    </lineage>
</organism>
<evidence type="ECO:0000256" key="2">
    <source>
        <dbReference type="ARBA" id="ARBA00009836"/>
    </source>
</evidence>
<dbReference type="HOGENOM" id="CLU_052998_1_1_1"/>
<dbReference type="InterPro" id="IPR002745">
    <property type="entry name" value="Ptrans_KptA/Tpt1"/>
</dbReference>
<proteinExistence type="inferred from homology"/>
<protein>
    <recommendedName>
        <fullName evidence="3">2'-phosphotransferase</fullName>
        <ecNumber evidence="3">2.7.1.160</ecNumber>
    </recommendedName>
</protein>
<evidence type="ECO:0000256" key="3">
    <source>
        <dbReference type="ARBA" id="ARBA00012007"/>
    </source>
</evidence>
<evidence type="ECO:0000256" key="4">
    <source>
        <dbReference type="ARBA" id="ARBA00022679"/>
    </source>
</evidence>
<dbReference type="RefSeq" id="XP_003675831.1">
    <property type="nucleotide sequence ID" value="XM_003675783.1"/>
</dbReference>
<dbReference type="EMBL" id="HE576754">
    <property type="protein sequence ID" value="CCC69467.1"/>
    <property type="molecule type" value="Genomic_DNA"/>
</dbReference>
<dbReference type="Pfam" id="PF01885">
    <property type="entry name" value="PTS_2-RNA"/>
    <property type="match status" value="1"/>
</dbReference>
<sequence>MTAAKRDVMISKALSYLLRHGALKEKLTIDENGYVAVEELLTNNRLKTHKTSLEDIHRVVETNAKKRFNIKVVDGKEYICAVQGHSIKTIAPNEEALQRIKHLDDLPPCLIHGTNIKNCRQILESGAIKKMNRNHIHLSSGVTGRDHTVISGMRTSSNIYIYLKLGENMLETLKIVKSLNGVFLTEEDIKLNMFEKVVIMENKVKGDGTDLDSLLLLLVEKNIPYECIK</sequence>
<dbReference type="SUPFAM" id="SSF56399">
    <property type="entry name" value="ADP-ribosylation"/>
    <property type="match status" value="1"/>
</dbReference>
<dbReference type="eggNOG" id="KOG2278">
    <property type="taxonomic scope" value="Eukaryota"/>
</dbReference>
<dbReference type="GO" id="GO:0006388">
    <property type="term" value="P:tRNA splicing, via endonucleolytic cleavage and ligation"/>
    <property type="evidence" value="ECO:0007669"/>
    <property type="project" value="EnsemblFungi"/>
</dbReference>
<evidence type="ECO:0000313" key="8">
    <source>
        <dbReference type="Proteomes" id="UP000001640"/>
    </source>
</evidence>